<dbReference type="EMBL" id="BQKI01000003">
    <property type="protein sequence ID" value="GJM90922.1"/>
    <property type="molecule type" value="Genomic_DNA"/>
</dbReference>
<sequence length="488" mass="53911">MEAPKKQQPSTTPAPSVFEVLRNGDLLRCILVRLDVPNHLVHAALVSKRWLAAAADPAFLRDFRARCPPRLIGFLVVFGREPRADEDVLLRPSSTSSDDIDDDDAAAAIADTSDDEEDDSMLLGDEDDASDDEVVSDADDVSRFVPLPNLPSFAGGAASLVAAAFNFIDDDGGPLPDLVRDCRNGRVLVIPSESKDTYAVHRPLRLTETGMADVTQLLAPPRTVEHVEEPDRYVAQVVLVEPGTDDDALTCFNSYELTYPPQPKPYLGVIDVELRVNVLQNDRVWVKHASASGLKVDKPLEPYEFPYNLLVGNTLYMLTIVGYIGVFRLAAGNFSLVKLPDGVSCGEGWVFDHRFARAGDTGLFLVYVKGPELHILHHLQATMEDAEGDWEWEHVDTIFLPAVFVDLLGGVPLDDSMSAEIYAVGDNAEYIFLTVQGSTKLFLLHVKSREVENMLQTTPKEDGHLYRVFPFIMPWPPVFPALEEAQDD</sequence>
<dbReference type="PANTHER" id="PTHR33207">
    <property type="entry name" value="F-BOX DOMAIN CONTAINING PROTEIN-RELATED"/>
    <property type="match status" value="1"/>
</dbReference>
<reference evidence="3" key="1">
    <citation type="journal article" date="2018" name="DNA Res.">
        <title>Multiple hybrid de novo genome assembly of finger millet, an orphan allotetraploid crop.</title>
        <authorList>
            <person name="Hatakeyama M."/>
            <person name="Aluri S."/>
            <person name="Balachadran M.T."/>
            <person name="Sivarajan S.R."/>
            <person name="Patrignani A."/>
            <person name="Gruter S."/>
            <person name="Poveda L."/>
            <person name="Shimizu-Inatsugi R."/>
            <person name="Baeten J."/>
            <person name="Francoijs K.J."/>
            <person name="Nataraja K.N."/>
            <person name="Reddy Y.A.N."/>
            <person name="Phadnis S."/>
            <person name="Ravikumar R.L."/>
            <person name="Schlapbach R."/>
            <person name="Sreeman S.M."/>
            <person name="Shimizu K.K."/>
        </authorList>
    </citation>
    <scope>NUCLEOTIDE SEQUENCE</scope>
</reference>
<feature type="domain" description="F-box protein AT5G49610-like beta-propeller" evidence="2">
    <location>
        <begin position="179"/>
        <end position="479"/>
    </location>
</feature>
<proteinExistence type="predicted"/>
<dbReference type="AlphaFoldDB" id="A0AAV5BY94"/>
<keyword evidence="4" id="KW-1185">Reference proteome</keyword>
<evidence type="ECO:0000313" key="3">
    <source>
        <dbReference type="EMBL" id="GJM90922.1"/>
    </source>
</evidence>
<comment type="caution">
    <text evidence="3">The sequence shown here is derived from an EMBL/GenBank/DDBJ whole genome shotgun (WGS) entry which is preliminary data.</text>
</comment>
<dbReference type="Proteomes" id="UP001054889">
    <property type="component" value="Unassembled WGS sequence"/>
</dbReference>
<organism evidence="3 4">
    <name type="scientific">Eleusine coracana subsp. coracana</name>
    <dbReference type="NCBI Taxonomy" id="191504"/>
    <lineage>
        <taxon>Eukaryota</taxon>
        <taxon>Viridiplantae</taxon>
        <taxon>Streptophyta</taxon>
        <taxon>Embryophyta</taxon>
        <taxon>Tracheophyta</taxon>
        <taxon>Spermatophyta</taxon>
        <taxon>Magnoliopsida</taxon>
        <taxon>Liliopsida</taxon>
        <taxon>Poales</taxon>
        <taxon>Poaceae</taxon>
        <taxon>PACMAD clade</taxon>
        <taxon>Chloridoideae</taxon>
        <taxon>Cynodonteae</taxon>
        <taxon>Eleusininae</taxon>
        <taxon>Eleusine</taxon>
    </lineage>
</organism>
<evidence type="ECO:0000313" key="4">
    <source>
        <dbReference type="Proteomes" id="UP001054889"/>
    </source>
</evidence>
<protein>
    <recommendedName>
        <fullName evidence="2">F-box protein AT5G49610-like beta-propeller domain-containing protein</fullName>
    </recommendedName>
</protein>
<accession>A0AAV5BY94</accession>
<feature type="compositionally biased region" description="Acidic residues" evidence="1">
    <location>
        <begin position="112"/>
        <end position="133"/>
    </location>
</feature>
<dbReference type="SUPFAM" id="SSF81383">
    <property type="entry name" value="F-box domain"/>
    <property type="match status" value="1"/>
</dbReference>
<dbReference type="InterPro" id="IPR056594">
    <property type="entry name" value="AT5G49610-like_b-prop"/>
</dbReference>
<feature type="region of interest" description="Disordered" evidence="1">
    <location>
        <begin position="110"/>
        <end position="133"/>
    </location>
</feature>
<gene>
    <name evidence="3" type="primary">ga07249</name>
    <name evidence="3" type="ORF">PR202_ga07249</name>
</gene>
<evidence type="ECO:0000256" key="1">
    <source>
        <dbReference type="SAM" id="MobiDB-lite"/>
    </source>
</evidence>
<dbReference type="InterPro" id="IPR036047">
    <property type="entry name" value="F-box-like_dom_sf"/>
</dbReference>
<name>A0AAV5BY94_ELECO</name>
<dbReference type="Pfam" id="PF23635">
    <property type="entry name" value="Beta-prop_AT5G49610-like"/>
    <property type="match status" value="1"/>
</dbReference>
<reference evidence="3" key="2">
    <citation type="submission" date="2021-12" db="EMBL/GenBank/DDBJ databases">
        <title>Resequencing data analysis of finger millet.</title>
        <authorList>
            <person name="Hatakeyama M."/>
            <person name="Aluri S."/>
            <person name="Balachadran M.T."/>
            <person name="Sivarajan S.R."/>
            <person name="Poveda L."/>
            <person name="Shimizu-Inatsugi R."/>
            <person name="Schlapbach R."/>
            <person name="Sreeman S.M."/>
            <person name="Shimizu K.K."/>
        </authorList>
    </citation>
    <scope>NUCLEOTIDE SEQUENCE</scope>
</reference>
<evidence type="ECO:0000259" key="2">
    <source>
        <dbReference type="Pfam" id="PF23635"/>
    </source>
</evidence>